<dbReference type="EMBL" id="BJMH01000026">
    <property type="protein sequence ID" value="GEB34741.1"/>
    <property type="molecule type" value="Genomic_DNA"/>
</dbReference>
<evidence type="ECO:0000313" key="3">
    <source>
        <dbReference type="Proteomes" id="UP000316882"/>
    </source>
</evidence>
<protein>
    <submittedName>
        <fullName evidence="2">Uncharacterized protein</fullName>
    </submittedName>
</protein>
<keyword evidence="3" id="KW-1185">Reference proteome</keyword>
<reference evidence="2 3" key="1">
    <citation type="submission" date="2019-06" db="EMBL/GenBank/DDBJ databases">
        <title>Whole genome shotgun sequence of Brevibacillus parabrevis NBRC 12334.</title>
        <authorList>
            <person name="Hosoyama A."/>
            <person name="Uohara A."/>
            <person name="Ohji S."/>
            <person name="Ichikawa N."/>
        </authorList>
    </citation>
    <scope>NUCLEOTIDE SEQUENCE [LARGE SCALE GENOMIC DNA]</scope>
    <source>
        <strain evidence="2 3">NBRC 12334</strain>
    </source>
</reference>
<dbReference type="AlphaFoldDB" id="A0A4Y3PW22"/>
<sequence length="187" mass="21724">MIPDDVKERLKKKYNLEEPTPFNSEQRLPPPRNRTEYPATTEFHIDPYKGAGELLLGMTPDEVQAALNFQPRAGRRFHYGTDTCDKMDDYRCCFVYFKNDTNKCHFVEFYSERISVMFHGKNLMNIPYEEAETFVRQYDPDIQTNGTGFISLALGFGVYAEFAFENTSLPVETVCVFEKGYFAKNNK</sequence>
<proteinExistence type="predicted"/>
<comment type="caution">
    <text evidence="2">The sequence shown here is derived from an EMBL/GenBank/DDBJ whole genome shotgun (WGS) entry which is preliminary data.</text>
</comment>
<feature type="region of interest" description="Disordered" evidence="1">
    <location>
        <begin position="1"/>
        <end position="32"/>
    </location>
</feature>
<name>A0A4Y3PW22_BREPA</name>
<organism evidence="2 3">
    <name type="scientific">Brevibacillus parabrevis</name>
    <dbReference type="NCBI Taxonomy" id="54914"/>
    <lineage>
        <taxon>Bacteria</taxon>
        <taxon>Bacillati</taxon>
        <taxon>Bacillota</taxon>
        <taxon>Bacilli</taxon>
        <taxon>Bacillales</taxon>
        <taxon>Paenibacillaceae</taxon>
        <taxon>Brevibacillus</taxon>
    </lineage>
</organism>
<dbReference type="Proteomes" id="UP000316882">
    <property type="component" value="Unassembled WGS sequence"/>
</dbReference>
<evidence type="ECO:0000313" key="2">
    <source>
        <dbReference type="EMBL" id="GEB34741.1"/>
    </source>
</evidence>
<gene>
    <name evidence="2" type="ORF">BPA01_43210</name>
</gene>
<dbReference type="RefSeq" id="WP_122964859.1">
    <property type="nucleotide sequence ID" value="NZ_BJMH01000026.1"/>
</dbReference>
<accession>A0A4Y3PW22</accession>
<evidence type="ECO:0000256" key="1">
    <source>
        <dbReference type="SAM" id="MobiDB-lite"/>
    </source>
</evidence>